<name>A0A0D0KLB9_9PSED</name>
<dbReference type="Proteomes" id="UP000032068">
    <property type="component" value="Unassembled WGS sequence"/>
</dbReference>
<gene>
    <name evidence="3" type="ORF">RU08_12385</name>
</gene>
<dbReference type="Gene3D" id="3.10.450.40">
    <property type="match status" value="1"/>
</dbReference>
<dbReference type="AlphaFoldDB" id="A0A0D0KLB9"/>
<comment type="caution">
    <text evidence="3">The sequence shown here is derived from an EMBL/GenBank/DDBJ whole genome shotgun (WGS) entry which is preliminary data.</text>
</comment>
<evidence type="ECO:0000313" key="3">
    <source>
        <dbReference type="EMBL" id="KIQ00197.1"/>
    </source>
</evidence>
<feature type="signal peptide" evidence="1">
    <location>
        <begin position="1"/>
        <end position="22"/>
    </location>
</feature>
<evidence type="ECO:0000259" key="2">
    <source>
        <dbReference type="Pfam" id="PF13670"/>
    </source>
</evidence>
<protein>
    <submittedName>
        <fullName evidence="3">Peptidase</fullName>
    </submittedName>
</protein>
<feature type="domain" description="PepSY" evidence="2">
    <location>
        <begin position="7"/>
        <end position="84"/>
    </location>
</feature>
<proteinExistence type="predicted"/>
<feature type="chain" id="PRO_5002232006" evidence="1">
    <location>
        <begin position="23"/>
        <end position="88"/>
    </location>
</feature>
<evidence type="ECO:0000256" key="1">
    <source>
        <dbReference type="SAM" id="SignalP"/>
    </source>
</evidence>
<accession>A0A0D0KLB9</accession>
<keyword evidence="1" id="KW-0732">Signal</keyword>
<dbReference type="InterPro" id="IPR025711">
    <property type="entry name" value="PepSY"/>
</dbReference>
<dbReference type="OrthoDB" id="9134997at2"/>
<reference evidence="3 4" key="1">
    <citation type="submission" date="2014-12" db="EMBL/GenBank/DDBJ databases">
        <title>16Stimator: statistical estimation of ribosomal gene copy numbers from draft genome assemblies.</title>
        <authorList>
            <person name="Perisin M.A."/>
            <person name="Vetter M."/>
            <person name="Gilbert J.A."/>
            <person name="Bergelson J."/>
        </authorList>
    </citation>
    <scope>NUCLEOTIDE SEQUENCE [LARGE SCALE GENOMIC DNA]</scope>
    <source>
        <strain evidence="3 4">MEJ086</strain>
    </source>
</reference>
<evidence type="ECO:0000313" key="4">
    <source>
        <dbReference type="Proteomes" id="UP000032068"/>
    </source>
</evidence>
<dbReference type="EMBL" id="JXQW01000029">
    <property type="protein sequence ID" value="KIQ00197.1"/>
    <property type="molecule type" value="Genomic_DNA"/>
</dbReference>
<organism evidence="3 4">
    <name type="scientific">Pseudomonas fulva</name>
    <dbReference type="NCBI Taxonomy" id="47880"/>
    <lineage>
        <taxon>Bacteria</taxon>
        <taxon>Pseudomonadati</taxon>
        <taxon>Pseudomonadota</taxon>
        <taxon>Gammaproteobacteria</taxon>
        <taxon>Pseudomonadales</taxon>
        <taxon>Pseudomonadaceae</taxon>
        <taxon>Pseudomonas</taxon>
    </lineage>
</organism>
<dbReference type="Pfam" id="PF13670">
    <property type="entry name" value="PepSY_2"/>
    <property type="match status" value="1"/>
</dbReference>
<dbReference type="RefSeq" id="WP_042554119.1">
    <property type="nucleotide sequence ID" value="NZ_JXQW01000029.1"/>
</dbReference>
<sequence>MLKKTLTALTAAAALSAGFAMADRPGADWISIEQALSSAKQAGFTQVHKIEADDAGYWEGEGTKQDNRLYEFRIDGKSGKVIREQLDN</sequence>